<dbReference type="OrthoDB" id="5793389at2759"/>
<feature type="domain" description="DUF7039" evidence="3">
    <location>
        <begin position="193"/>
        <end position="301"/>
    </location>
</feature>
<dbReference type="InterPro" id="IPR055468">
    <property type="entry name" value="DUF7040"/>
</dbReference>
<dbReference type="GeneID" id="9827276"/>
<dbReference type="FunCoup" id="E3N7Y5">
    <property type="interactions" value="1779"/>
</dbReference>
<dbReference type="HOGENOM" id="CLU_051409_0_0_1"/>
<sequence>MSIEFTSVGFACEMTDDIVKIYTIEHGLIEMKNTGNLELGAWYDITESEIEPFLNFDDKRCEVWEDDGEVFAKVLAIGPNHFSLPKDIRIKYKYAVWSPFLKFLDDGDNLFKDNIRGGDVVEIIVKYSRSEKHLFKIVDLIKEDYTCQAAYVRMAPWTVEFIGQKMKEIAYPRENSIALNQYAKIKNENFVVGVCINAEYNNVARPKGRNFADGGKEKCSYIFTPTHGLCRWVIKDMKVDVKGPSVSQPAEYNVADDMFTMDKRLGNWVSFCLLESSTYRKKQHNKKTVALLHSTATKVAELQDPPKETRVVDGQIEMEASFLFGNVILETDENRLIKDWQIRFKGLSTDAHFWDPYLGRIEIYPNNAKLILQTIEAHRHNLDPQEAKKLENEAIVVSVTAIVHRNFLENFEKYPTQGVFVAKSVDTICYLNGGRLIYQK</sequence>
<protein>
    <submittedName>
        <fullName evidence="5">Uncharacterized protein</fullName>
    </submittedName>
</protein>
<evidence type="ECO:0000259" key="1">
    <source>
        <dbReference type="Pfam" id="PF23045"/>
    </source>
</evidence>
<evidence type="ECO:0000259" key="4">
    <source>
        <dbReference type="Pfam" id="PF23051"/>
    </source>
</evidence>
<dbReference type="InterPro" id="IPR055466">
    <property type="entry name" value="DUF7038"/>
</dbReference>
<dbReference type="Pfam" id="PF23049">
    <property type="entry name" value="DUF7039"/>
    <property type="match status" value="1"/>
</dbReference>
<dbReference type="Pfam" id="PF23045">
    <property type="entry name" value="DUF7037"/>
    <property type="match status" value="1"/>
</dbReference>
<feature type="domain" description="DUF7037" evidence="1">
    <location>
        <begin position="6"/>
        <end position="47"/>
    </location>
</feature>
<evidence type="ECO:0000313" key="6">
    <source>
        <dbReference type="Proteomes" id="UP000008281"/>
    </source>
</evidence>
<proteinExistence type="predicted"/>
<evidence type="ECO:0000259" key="3">
    <source>
        <dbReference type="Pfam" id="PF23049"/>
    </source>
</evidence>
<dbReference type="InParanoid" id="E3N7Y5"/>
<dbReference type="Pfam" id="PF23047">
    <property type="entry name" value="DUF7038"/>
    <property type="match status" value="1"/>
</dbReference>
<dbReference type="EMBL" id="DS268552">
    <property type="protein sequence ID" value="EFO89197.1"/>
    <property type="molecule type" value="Genomic_DNA"/>
</dbReference>
<dbReference type="InterPro" id="IPR055465">
    <property type="entry name" value="DUF7037"/>
</dbReference>
<accession>E3N7Y5</accession>
<reference evidence="5" key="1">
    <citation type="submission" date="2007-07" db="EMBL/GenBank/DDBJ databases">
        <title>PCAP assembly of the Caenorhabditis remanei genome.</title>
        <authorList>
            <consortium name="The Caenorhabditis remanei Sequencing Consortium"/>
            <person name="Wilson R.K."/>
        </authorList>
    </citation>
    <scope>NUCLEOTIDE SEQUENCE [LARGE SCALE GENOMIC DNA]</scope>
    <source>
        <strain evidence="5">PB4641</strain>
    </source>
</reference>
<dbReference type="eggNOG" id="ENOG502RT6D">
    <property type="taxonomic scope" value="Eukaryota"/>
</dbReference>
<evidence type="ECO:0000313" key="5">
    <source>
        <dbReference type="EMBL" id="EFO89197.1"/>
    </source>
</evidence>
<feature type="domain" description="DUF7040" evidence="4">
    <location>
        <begin position="316"/>
        <end position="431"/>
    </location>
</feature>
<dbReference type="Pfam" id="PF23051">
    <property type="entry name" value="DUF7040"/>
    <property type="match status" value="1"/>
</dbReference>
<gene>
    <name evidence="5" type="ORF">CRE_17011</name>
</gene>
<dbReference type="InterPro" id="IPR055467">
    <property type="entry name" value="DUF7039"/>
</dbReference>
<dbReference type="Proteomes" id="UP000008281">
    <property type="component" value="Unassembled WGS sequence"/>
</dbReference>
<name>E3N7Y5_CAERE</name>
<dbReference type="AlphaFoldDB" id="E3N7Y5"/>
<evidence type="ECO:0000259" key="2">
    <source>
        <dbReference type="Pfam" id="PF23047"/>
    </source>
</evidence>
<dbReference type="KEGG" id="crq:GCK72_022592"/>
<organism evidence="6">
    <name type="scientific">Caenorhabditis remanei</name>
    <name type="common">Caenorhabditis vulgaris</name>
    <dbReference type="NCBI Taxonomy" id="31234"/>
    <lineage>
        <taxon>Eukaryota</taxon>
        <taxon>Metazoa</taxon>
        <taxon>Ecdysozoa</taxon>
        <taxon>Nematoda</taxon>
        <taxon>Chromadorea</taxon>
        <taxon>Rhabditida</taxon>
        <taxon>Rhabditina</taxon>
        <taxon>Rhabditomorpha</taxon>
        <taxon>Rhabditoidea</taxon>
        <taxon>Rhabditidae</taxon>
        <taxon>Peloderinae</taxon>
        <taxon>Caenorhabditis</taxon>
    </lineage>
</organism>
<feature type="domain" description="DUF7038" evidence="2">
    <location>
        <begin position="67"/>
        <end position="160"/>
    </location>
</feature>
<keyword evidence="6" id="KW-1185">Reference proteome</keyword>
<dbReference type="CTD" id="9827276"/>
<dbReference type="RefSeq" id="XP_003095493.2">
    <property type="nucleotide sequence ID" value="XM_003095445.2"/>
</dbReference>
<dbReference type="OMA" id="WHENAYL"/>